<evidence type="ECO:0000256" key="5">
    <source>
        <dbReference type="SAM" id="Phobius"/>
    </source>
</evidence>
<proteinExistence type="predicted"/>
<protein>
    <recommendedName>
        <fullName evidence="6">O-antigen ligase-related domain-containing protein</fullName>
    </recommendedName>
</protein>
<organism evidence="7 8">
    <name type="scientific">Pedobacter cryoconitis</name>
    <dbReference type="NCBI Taxonomy" id="188932"/>
    <lineage>
        <taxon>Bacteria</taxon>
        <taxon>Pseudomonadati</taxon>
        <taxon>Bacteroidota</taxon>
        <taxon>Sphingobacteriia</taxon>
        <taxon>Sphingobacteriales</taxon>
        <taxon>Sphingobacteriaceae</taxon>
        <taxon>Pedobacter</taxon>
    </lineage>
</organism>
<feature type="transmembrane region" description="Helical" evidence="5">
    <location>
        <begin position="69"/>
        <end position="86"/>
    </location>
</feature>
<dbReference type="OrthoDB" id="1454576at2"/>
<dbReference type="Proteomes" id="UP000071561">
    <property type="component" value="Chromosome"/>
</dbReference>
<feature type="transmembrane region" description="Helical" evidence="5">
    <location>
        <begin position="254"/>
        <end position="276"/>
    </location>
</feature>
<evidence type="ECO:0000259" key="6">
    <source>
        <dbReference type="Pfam" id="PF04932"/>
    </source>
</evidence>
<feature type="transmembrane region" description="Helical" evidence="5">
    <location>
        <begin position="342"/>
        <end position="365"/>
    </location>
</feature>
<evidence type="ECO:0000313" key="7">
    <source>
        <dbReference type="EMBL" id="AMP98044.1"/>
    </source>
</evidence>
<name>A0A127V9R4_9SPHI</name>
<feature type="transmembrane region" description="Helical" evidence="5">
    <location>
        <begin position="12"/>
        <end position="29"/>
    </location>
</feature>
<evidence type="ECO:0000256" key="3">
    <source>
        <dbReference type="ARBA" id="ARBA00022989"/>
    </source>
</evidence>
<feature type="transmembrane region" description="Helical" evidence="5">
    <location>
        <begin position="224"/>
        <end position="242"/>
    </location>
</feature>
<evidence type="ECO:0000256" key="1">
    <source>
        <dbReference type="ARBA" id="ARBA00004141"/>
    </source>
</evidence>
<keyword evidence="4 5" id="KW-0472">Membrane</keyword>
<evidence type="ECO:0000256" key="4">
    <source>
        <dbReference type="ARBA" id="ARBA00023136"/>
    </source>
</evidence>
<dbReference type="PANTHER" id="PTHR37422:SF13">
    <property type="entry name" value="LIPOPOLYSACCHARIDE BIOSYNTHESIS PROTEIN PA4999-RELATED"/>
    <property type="match status" value="1"/>
</dbReference>
<dbReference type="GO" id="GO:0016020">
    <property type="term" value="C:membrane"/>
    <property type="evidence" value="ECO:0007669"/>
    <property type="project" value="UniProtKB-SubCell"/>
</dbReference>
<evidence type="ECO:0000256" key="2">
    <source>
        <dbReference type="ARBA" id="ARBA00022692"/>
    </source>
</evidence>
<feature type="transmembrane region" description="Helical" evidence="5">
    <location>
        <begin position="41"/>
        <end position="60"/>
    </location>
</feature>
<evidence type="ECO:0000313" key="8">
    <source>
        <dbReference type="Proteomes" id="UP000071561"/>
    </source>
</evidence>
<keyword evidence="2 5" id="KW-0812">Transmembrane</keyword>
<dbReference type="KEGG" id="pcm:AY601_1117"/>
<dbReference type="PANTHER" id="PTHR37422">
    <property type="entry name" value="TEICHURONIC ACID BIOSYNTHESIS PROTEIN TUAE"/>
    <property type="match status" value="1"/>
</dbReference>
<feature type="transmembrane region" description="Helical" evidence="5">
    <location>
        <begin position="126"/>
        <end position="149"/>
    </location>
</feature>
<keyword evidence="3 5" id="KW-1133">Transmembrane helix</keyword>
<dbReference type="EMBL" id="CP014504">
    <property type="protein sequence ID" value="AMP98044.1"/>
    <property type="molecule type" value="Genomic_DNA"/>
</dbReference>
<dbReference type="InterPro" id="IPR007016">
    <property type="entry name" value="O-antigen_ligase-rel_domated"/>
</dbReference>
<dbReference type="AlphaFoldDB" id="A0A127V9R4"/>
<comment type="subcellular location">
    <subcellularLocation>
        <location evidence="1">Membrane</location>
        <topology evidence="1">Multi-pass membrane protein</topology>
    </subcellularLocation>
</comment>
<dbReference type="Pfam" id="PF04932">
    <property type="entry name" value="Wzy_C"/>
    <property type="match status" value="1"/>
</dbReference>
<dbReference type="RefSeq" id="WP_068397636.1">
    <property type="nucleotide sequence ID" value="NZ_CP014504.1"/>
</dbReference>
<feature type="transmembrane region" description="Helical" evidence="5">
    <location>
        <begin position="98"/>
        <end position="114"/>
    </location>
</feature>
<dbReference type="PATRIC" id="fig|188932.3.peg.1154"/>
<feature type="transmembrane region" description="Helical" evidence="5">
    <location>
        <begin position="201"/>
        <end position="218"/>
    </location>
</feature>
<accession>A0A127V9R4</accession>
<gene>
    <name evidence="7" type="ORF">AY601_1117</name>
</gene>
<sequence length="613" mass="69622">MSIRHAKISWDVFLTLQLIFLNIALLVIIDGLPLSVFSSKYFVLFFFAVLTALTNFYFFFRFSMVFNKLDAAVLVLILYLVITNFHLPMPELVENKKLIIFCNSVSIYFSLRLLNLSNFTFNPRLWILASVFVYSITNCVLVFLQKLGYASSNNPSFKATGTFFHPAPLAGYLSVILPLSIYTFYVLGFQINGPKRSLLGIMKYLSLVTCTFIILTLPSLHSRAATISSIAGIAFIFLVLYKGKFLNLPGKAKIIIVATSIVIFSGFLFALCYIRIDSAKGRMLVWKISTKMICDKPVFGHGLDSFKAEYPKYQMSYFQQQNFNNANEIVLSDEVTMPFNELIQLVAEIGFVGLFLISLVFVCVYTSKSPVPYALNPITPLFRLGIKSSIFSFIVFSLFSYPFSVVELTVLFFILLGLLISDAEVSLDSYTNSKAQFVLKTSFVLLSFFIFTMTKPILDQYKGYKLWYKALSTNSSLAANSSFNQAYQILRKNAVFISSYGKFFIAQGNYNKTVEILSKKPAKTYSDMMLLGDSYSSQRLNPLAIKTYWEAYFLLPHKFLPLANLLDIYLNEHNDIMVKKVAKQIIMKKVKLPSKEVDAIRQKAMSICFPKQK</sequence>
<keyword evidence="8" id="KW-1185">Reference proteome</keyword>
<dbReference type="InterPro" id="IPR051533">
    <property type="entry name" value="WaaL-like"/>
</dbReference>
<feature type="transmembrane region" description="Helical" evidence="5">
    <location>
        <begin position="437"/>
        <end position="458"/>
    </location>
</feature>
<feature type="transmembrane region" description="Helical" evidence="5">
    <location>
        <begin position="169"/>
        <end position="189"/>
    </location>
</feature>
<feature type="transmembrane region" description="Helical" evidence="5">
    <location>
        <begin position="390"/>
        <end position="417"/>
    </location>
</feature>
<feature type="domain" description="O-antigen ligase-related" evidence="6">
    <location>
        <begin position="211"/>
        <end position="357"/>
    </location>
</feature>
<reference evidence="7 8" key="1">
    <citation type="submission" date="2016-03" db="EMBL/GenBank/DDBJ databases">
        <title>Complete genome sequence of Pedobacter cryoconitis PAMC 27485.</title>
        <authorList>
            <person name="Lee J."/>
            <person name="Kim O.-S."/>
        </authorList>
    </citation>
    <scope>NUCLEOTIDE SEQUENCE [LARGE SCALE GENOMIC DNA]</scope>
    <source>
        <strain evidence="7 8">PAMC 27485</strain>
    </source>
</reference>